<dbReference type="EMBL" id="DXBP01000031">
    <property type="protein sequence ID" value="HIZ41914.1"/>
    <property type="molecule type" value="Genomic_DNA"/>
</dbReference>
<reference evidence="3" key="2">
    <citation type="submission" date="2021-04" db="EMBL/GenBank/DDBJ databases">
        <authorList>
            <person name="Gilroy R."/>
        </authorList>
    </citation>
    <scope>NUCLEOTIDE SEQUENCE</scope>
    <source>
        <strain evidence="3">ChiSxjej1B13-11774</strain>
    </source>
</reference>
<gene>
    <name evidence="3" type="ORF">H9811_05050</name>
</gene>
<feature type="region of interest" description="Disordered" evidence="1">
    <location>
        <begin position="29"/>
        <end position="56"/>
    </location>
</feature>
<feature type="compositionally biased region" description="Low complexity" evidence="1">
    <location>
        <begin position="29"/>
        <end position="42"/>
    </location>
</feature>
<evidence type="ECO:0000313" key="4">
    <source>
        <dbReference type="Proteomes" id="UP000824048"/>
    </source>
</evidence>
<sequence>MRTCQKLLALSLSLLLTACAARPAAPAATPAPSAAPAATPAPTAAPEPTPAPEPAGETLAYDELRLVAVGGSTPFGVMEGYFTVSQNGLWGLIRADGTELLPCRAAAPVSNCGNGNHWMWNVSGMGWEEIDAISAELEEAGEPVLCQGHGAGSTIFFYDLDAPGRDIHALDPGALRVYISSDGPGSIVPVTDELWEHYGDRLPAFTAHEEGEEGDPRYPGDPVVTENADGSLDRYMYISREGNFYFVPNAQIAGFFYNEQLAPVQMPGGWVYVDRAGHTVTEGFYDPTYATGTRLYSDPPATEPFYAAPLQNGYAAVRRGDAWGLLDVAGTEVIPCEQAGVAWEGTTLWLKENGAWRQAELPL</sequence>
<evidence type="ECO:0000256" key="1">
    <source>
        <dbReference type="SAM" id="MobiDB-lite"/>
    </source>
</evidence>
<evidence type="ECO:0000313" key="3">
    <source>
        <dbReference type="EMBL" id="HIZ41914.1"/>
    </source>
</evidence>
<organism evidence="3 4">
    <name type="scientific">Candidatus Gemmiger excrementigallinarum</name>
    <dbReference type="NCBI Taxonomy" id="2838609"/>
    <lineage>
        <taxon>Bacteria</taxon>
        <taxon>Bacillati</taxon>
        <taxon>Bacillota</taxon>
        <taxon>Clostridia</taxon>
        <taxon>Eubacteriales</taxon>
        <taxon>Gemmiger</taxon>
    </lineage>
</organism>
<comment type="caution">
    <text evidence="3">The sequence shown here is derived from an EMBL/GenBank/DDBJ whole genome shotgun (WGS) entry which is preliminary data.</text>
</comment>
<name>A0A9D2EQ93_9FIRM</name>
<dbReference type="PROSITE" id="PS51257">
    <property type="entry name" value="PROKAR_LIPOPROTEIN"/>
    <property type="match status" value="1"/>
</dbReference>
<feature type="compositionally biased region" description="Pro residues" evidence="1">
    <location>
        <begin position="43"/>
        <end position="53"/>
    </location>
</feature>
<evidence type="ECO:0000256" key="2">
    <source>
        <dbReference type="SAM" id="SignalP"/>
    </source>
</evidence>
<dbReference type="Proteomes" id="UP000824048">
    <property type="component" value="Unassembled WGS sequence"/>
</dbReference>
<feature type="chain" id="PRO_5039591014" description="WG repeat-containing protein" evidence="2">
    <location>
        <begin position="21"/>
        <end position="363"/>
    </location>
</feature>
<proteinExistence type="predicted"/>
<protein>
    <recommendedName>
        <fullName evidence="5">WG repeat-containing protein</fullName>
    </recommendedName>
</protein>
<feature type="signal peptide" evidence="2">
    <location>
        <begin position="1"/>
        <end position="20"/>
    </location>
</feature>
<reference evidence="3" key="1">
    <citation type="journal article" date="2021" name="PeerJ">
        <title>Extensive microbial diversity within the chicken gut microbiome revealed by metagenomics and culture.</title>
        <authorList>
            <person name="Gilroy R."/>
            <person name="Ravi A."/>
            <person name="Getino M."/>
            <person name="Pursley I."/>
            <person name="Horton D.L."/>
            <person name="Alikhan N.F."/>
            <person name="Baker D."/>
            <person name="Gharbi K."/>
            <person name="Hall N."/>
            <person name="Watson M."/>
            <person name="Adriaenssens E.M."/>
            <person name="Foster-Nyarko E."/>
            <person name="Jarju S."/>
            <person name="Secka A."/>
            <person name="Antonio M."/>
            <person name="Oren A."/>
            <person name="Chaudhuri R.R."/>
            <person name="La Ragione R."/>
            <person name="Hildebrand F."/>
            <person name="Pallen M.J."/>
        </authorList>
    </citation>
    <scope>NUCLEOTIDE SEQUENCE</scope>
    <source>
        <strain evidence="3">ChiSxjej1B13-11774</strain>
    </source>
</reference>
<keyword evidence="2" id="KW-0732">Signal</keyword>
<evidence type="ECO:0008006" key="5">
    <source>
        <dbReference type="Google" id="ProtNLM"/>
    </source>
</evidence>
<dbReference type="AlphaFoldDB" id="A0A9D2EQ93"/>
<accession>A0A9D2EQ93</accession>